<dbReference type="AlphaFoldDB" id="A0A1I6Y9L8"/>
<dbReference type="Pfam" id="PF00106">
    <property type="entry name" value="adh_short"/>
    <property type="match status" value="1"/>
</dbReference>
<dbReference type="eggNOG" id="COG3967">
    <property type="taxonomic scope" value="Bacteria"/>
</dbReference>
<dbReference type="Proteomes" id="UP000182466">
    <property type="component" value="Unassembled WGS sequence"/>
</dbReference>
<dbReference type="PANTHER" id="PTHR44196:SF1">
    <property type="entry name" value="DEHYDROGENASE_REDUCTASE SDR FAMILY MEMBER 7B"/>
    <property type="match status" value="1"/>
</dbReference>
<dbReference type="InterPro" id="IPR020904">
    <property type="entry name" value="Sc_DH/Rdtase_CS"/>
</dbReference>
<dbReference type="Gene3D" id="3.40.50.720">
    <property type="entry name" value="NAD(P)-binding Rossmann-like Domain"/>
    <property type="match status" value="1"/>
</dbReference>
<keyword evidence="2" id="KW-0560">Oxidoreductase</keyword>
<evidence type="ECO:0000313" key="4">
    <source>
        <dbReference type="Proteomes" id="UP000182466"/>
    </source>
</evidence>
<reference evidence="3 4" key="1">
    <citation type="submission" date="2016-10" db="EMBL/GenBank/DDBJ databases">
        <authorList>
            <person name="de Groot N.N."/>
        </authorList>
    </citation>
    <scope>NUCLEOTIDE SEQUENCE [LARGE SCALE GENOMIC DNA]</scope>
    <source>
        <strain evidence="3 4">CGMCC 1.10959</strain>
    </source>
</reference>
<dbReference type="InterPro" id="IPR002347">
    <property type="entry name" value="SDR_fam"/>
</dbReference>
<protein>
    <submittedName>
        <fullName evidence="3">Uncharacterized oxidoreductase</fullName>
    </submittedName>
</protein>
<sequence>MNMRGRTVLVTGASRGIGAELARLLIDRGVDVLGVARTAFQVPGVTPLLLDFEQTGAARRLAERIARDHPACCGLIANAAIMEHVDLTQGDHDTRIAREVSINLTAPMQLAVAMVPQLAANGPGFVNVVTSGLAIASRAEAAIYCATKAGLRSFVRTLRYQCQDAGLPVHVSETVMTLVATSLSRDMPDRYPPERAAEDLLKGIEAGRDEIWIERTRLLRLLNRLSPALAHRLLRGPNVRQIGGA</sequence>
<dbReference type="GO" id="GO:0016020">
    <property type="term" value="C:membrane"/>
    <property type="evidence" value="ECO:0007669"/>
    <property type="project" value="TreeGrafter"/>
</dbReference>
<dbReference type="OrthoDB" id="9810734at2"/>
<dbReference type="STRING" id="999627.SAMN05216236_102110"/>
<organism evidence="3 4">
    <name type="scientific">Sedimentitalea nanhaiensis</name>
    <dbReference type="NCBI Taxonomy" id="999627"/>
    <lineage>
        <taxon>Bacteria</taxon>
        <taxon>Pseudomonadati</taxon>
        <taxon>Pseudomonadota</taxon>
        <taxon>Alphaproteobacteria</taxon>
        <taxon>Rhodobacterales</taxon>
        <taxon>Paracoccaceae</taxon>
        <taxon>Sedimentitalea</taxon>
    </lineage>
</organism>
<dbReference type="InterPro" id="IPR036291">
    <property type="entry name" value="NAD(P)-bd_dom_sf"/>
</dbReference>
<name>A0A1I6Y9L8_9RHOB</name>
<dbReference type="PROSITE" id="PS00061">
    <property type="entry name" value="ADH_SHORT"/>
    <property type="match status" value="1"/>
</dbReference>
<gene>
    <name evidence="3" type="ORF">SAMN05216236_102110</name>
</gene>
<dbReference type="SUPFAM" id="SSF51735">
    <property type="entry name" value="NAD(P)-binding Rossmann-fold domains"/>
    <property type="match status" value="1"/>
</dbReference>
<evidence type="ECO:0000256" key="2">
    <source>
        <dbReference type="ARBA" id="ARBA00023002"/>
    </source>
</evidence>
<proteinExistence type="inferred from homology"/>
<keyword evidence="4" id="KW-1185">Reference proteome</keyword>
<accession>A0A1I6Y9L8</accession>
<dbReference type="RefSeq" id="WP_027260553.1">
    <property type="nucleotide sequence ID" value="NZ_FPAW01000002.1"/>
</dbReference>
<dbReference type="PANTHER" id="PTHR44196">
    <property type="entry name" value="DEHYDROGENASE/REDUCTASE SDR FAMILY MEMBER 7B"/>
    <property type="match status" value="1"/>
</dbReference>
<dbReference type="EMBL" id="FPAW01000002">
    <property type="protein sequence ID" value="SFT47100.1"/>
    <property type="molecule type" value="Genomic_DNA"/>
</dbReference>
<comment type="similarity">
    <text evidence="1">Belongs to the short-chain dehydrogenases/reductases (SDR) family.</text>
</comment>
<evidence type="ECO:0000256" key="1">
    <source>
        <dbReference type="ARBA" id="ARBA00006484"/>
    </source>
</evidence>
<dbReference type="GO" id="GO:0016491">
    <property type="term" value="F:oxidoreductase activity"/>
    <property type="evidence" value="ECO:0007669"/>
    <property type="project" value="UniProtKB-KW"/>
</dbReference>
<evidence type="ECO:0000313" key="3">
    <source>
        <dbReference type="EMBL" id="SFT47100.1"/>
    </source>
</evidence>
<dbReference type="PRINTS" id="PR00081">
    <property type="entry name" value="GDHRDH"/>
</dbReference>